<organism evidence="1 2">
    <name type="scientific">Trichomalopsis sarcophagae</name>
    <dbReference type="NCBI Taxonomy" id="543379"/>
    <lineage>
        <taxon>Eukaryota</taxon>
        <taxon>Metazoa</taxon>
        <taxon>Ecdysozoa</taxon>
        <taxon>Arthropoda</taxon>
        <taxon>Hexapoda</taxon>
        <taxon>Insecta</taxon>
        <taxon>Pterygota</taxon>
        <taxon>Neoptera</taxon>
        <taxon>Endopterygota</taxon>
        <taxon>Hymenoptera</taxon>
        <taxon>Apocrita</taxon>
        <taxon>Proctotrupomorpha</taxon>
        <taxon>Chalcidoidea</taxon>
        <taxon>Pteromalidae</taxon>
        <taxon>Pteromalinae</taxon>
        <taxon>Trichomalopsis</taxon>
    </lineage>
</organism>
<evidence type="ECO:0000313" key="2">
    <source>
        <dbReference type="Proteomes" id="UP000215335"/>
    </source>
</evidence>
<dbReference type="Proteomes" id="UP000215335">
    <property type="component" value="Unassembled WGS sequence"/>
</dbReference>
<name>A0A232EFA0_9HYME</name>
<accession>A0A232EFA0</accession>
<keyword evidence="2" id="KW-1185">Reference proteome</keyword>
<protein>
    <submittedName>
        <fullName evidence="1">Uncharacterized protein</fullName>
    </submittedName>
</protein>
<comment type="caution">
    <text evidence="1">The sequence shown here is derived from an EMBL/GenBank/DDBJ whole genome shotgun (WGS) entry which is preliminary data.</text>
</comment>
<gene>
    <name evidence="1" type="ORF">TSAR_001978</name>
</gene>
<evidence type="ECO:0000313" key="1">
    <source>
        <dbReference type="EMBL" id="OXU16998.1"/>
    </source>
</evidence>
<reference evidence="1 2" key="1">
    <citation type="journal article" date="2017" name="Curr. Biol.">
        <title>The Evolution of Venom by Co-option of Single-Copy Genes.</title>
        <authorList>
            <person name="Martinson E.O."/>
            <person name="Mrinalini"/>
            <person name="Kelkar Y.D."/>
            <person name="Chang C.H."/>
            <person name="Werren J.H."/>
        </authorList>
    </citation>
    <scope>NUCLEOTIDE SEQUENCE [LARGE SCALE GENOMIC DNA]</scope>
    <source>
        <strain evidence="1 2">Alberta</strain>
        <tissue evidence="1">Whole body</tissue>
    </source>
</reference>
<dbReference type="AlphaFoldDB" id="A0A232EFA0"/>
<dbReference type="EMBL" id="NNAY01005099">
    <property type="protein sequence ID" value="OXU16998.1"/>
    <property type="molecule type" value="Genomic_DNA"/>
</dbReference>
<proteinExistence type="predicted"/>
<sequence length="212" mass="24878">MPSKRYRKEWEREPHLNPWLRQAINKVDTYALEPRKDTLKRNMNSKHHVDIVLKLARKKNVINSVEEENNITRDSLVNGVEENAANDELSNVNVSTENPPNFETQPESIDTVLLKPTDRSIGKVYKEYHRDFQEKWSNKEGYRKCIKPIEGNKERVLCTVCQESMTVTTMMNQQIDSYLCINVRYVGEEKVKIVDTLWELVEVYDDDENSTT</sequence>